<reference evidence="1 2" key="1">
    <citation type="journal article" date="2018" name="Front. Plant Sci.">
        <title>Red Clover (Trifolium pratense) and Zigzag Clover (T. medium) - A Picture of Genomic Similarities and Differences.</title>
        <authorList>
            <person name="Dluhosova J."/>
            <person name="Istvanek J."/>
            <person name="Nedelnik J."/>
            <person name="Repkova J."/>
        </authorList>
    </citation>
    <scope>NUCLEOTIDE SEQUENCE [LARGE SCALE GENOMIC DNA]</scope>
    <source>
        <strain evidence="2">cv. 10/8</strain>
        <tissue evidence="1">Leaf</tissue>
    </source>
</reference>
<evidence type="ECO:0000313" key="1">
    <source>
        <dbReference type="EMBL" id="MCI83955.1"/>
    </source>
</evidence>
<dbReference type="Proteomes" id="UP000265520">
    <property type="component" value="Unassembled WGS sequence"/>
</dbReference>
<dbReference type="AlphaFoldDB" id="A0A392VAS7"/>
<protein>
    <submittedName>
        <fullName evidence="1">Uncharacterized protein</fullName>
    </submittedName>
</protein>
<sequence>MQENLKILVLNSALRQGAEASRMAQRFMNKAQVTLQLALWRSILAPWRNIKQQ</sequence>
<dbReference type="EMBL" id="LXQA011079428">
    <property type="protein sequence ID" value="MCI83955.1"/>
    <property type="molecule type" value="Genomic_DNA"/>
</dbReference>
<accession>A0A392VAS7</accession>
<comment type="caution">
    <text evidence="1">The sequence shown here is derived from an EMBL/GenBank/DDBJ whole genome shotgun (WGS) entry which is preliminary data.</text>
</comment>
<proteinExistence type="predicted"/>
<organism evidence="1 2">
    <name type="scientific">Trifolium medium</name>
    <dbReference type="NCBI Taxonomy" id="97028"/>
    <lineage>
        <taxon>Eukaryota</taxon>
        <taxon>Viridiplantae</taxon>
        <taxon>Streptophyta</taxon>
        <taxon>Embryophyta</taxon>
        <taxon>Tracheophyta</taxon>
        <taxon>Spermatophyta</taxon>
        <taxon>Magnoliopsida</taxon>
        <taxon>eudicotyledons</taxon>
        <taxon>Gunneridae</taxon>
        <taxon>Pentapetalae</taxon>
        <taxon>rosids</taxon>
        <taxon>fabids</taxon>
        <taxon>Fabales</taxon>
        <taxon>Fabaceae</taxon>
        <taxon>Papilionoideae</taxon>
        <taxon>50 kb inversion clade</taxon>
        <taxon>NPAAA clade</taxon>
        <taxon>Hologalegina</taxon>
        <taxon>IRL clade</taxon>
        <taxon>Trifolieae</taxon>
        <taxon>Trifolium</taxon>
    </lineage>
</organism>
<feature type="non-terminal residue" evidence="1">
    <location>
        <position position="53"/>
    </location>
</feature>
<keyword evidence="2" id="KW-1185">Reference proteome</keyword>
<evidence type="ECO:0000313" key="2">
    <source>
        <dbReference type="Proteomes" id="UP000265520"/>
    </source>
</evidence>
<name>A0A392VAS7_9FABA</name>